<dbReference type="Gene3D" id="1.25.40.10">
    <property type="entry name" value="Tetratricopeptide repeat domain"/>
    <property type="match status" value="1"/>
</dbReference>
<proteinExistence type="predicted"/>
<gene>
    <name evidence="1" type="ORF">DIT97_21915</name>
</gene>
<protein>
    <recommendedName>
        <fullName evidence="3">Tetratricopeptide repeat protein</fullName>
    </recommendedName>
</protein>
<organism evidence="1 2">
    <name type="scientific">Gimesia maris</name>
    <dbReference type="NCBI Taxonomy" id="122"/>
    <lineage>
        <taxon>Bacteria</taxon>
        <taxon>Pseudomonadati</taxon>
        <taxon>Planctomycetota</taxon>
        <taxon>Planctomycetia</taxon>
        <taxon>Planctomycetales</taxon>
        <taxon>Planctomycetaceae</taxon>
        <taxon>Gimesia</taxon>
    </lineage>
</organism>
<dbReference type="EMBL" id="DQAY01000133">
    <property type="protein sequence ID" value="HCO25547.1"/>
    <property type="molecule type" value="Genomic_DNA"/>
</dbReference>
<evidence type="ECO:0000313" key="1">
    <source>
        <dbReference type="EMBL" id="HCO25547.1"/>
    </source>
</evidence>
<evidence type="ECO:0008006" key="3">
    <source>
        <dbReference type="Google" id="ProtNLM"/>
    </source>
</evidence>
<reference evidence="1 2" key="1">
    <citation type="journal article" date="2018" name="Nat. Biotechnol.">
        <title>A standardized bacterial taxonomy based on genome phylogeny substantially revises the tree of life.</title>
        <authorList>
            <person name="Parks D.H."/>
            <person name="Chuvochina M."/>
            <person name="Waite D.W."/>
            <person name="Rinke C."/>
            <person name="Skarshewski A."/>
            <person name="Chaumeil P.A."/>
            <person name="Hugenholtz P."/>
        </authorList>
    </citation>
    <scope>NUCLEOTIDE SEQUENCE [LARGE SCALE GENOMIC DNA]</scope>
    <source>
        <strain evidence="1">UBA9375</strain>
    </source>
</reference>
<dbReference type="SUPFAM" id="SSF48452">
    <property type="entry name" value="TPR-like"/>
    <property type="match status" value="1"/>
</dbReference>
<comment type="caution">
    <text evidence="1">The sequence shown here is derived from an EMBL/GenBank/DDBJ whole genome shotgun (WGS) entry which is preliminary data.</text>
</comment>
<accession>A0A3D3RBZ9</accession>
<dbReference type="InterPro" id="IPR011990">
    <property type="entry name" value="TPR-like_helical_dom_sf"/>
</dbReference>
<dbReference type="AlphaFoldDB" id="A0A3D3RBZ9"/>
<evidence type="ECO:0000313" key="2">
    <source>
        <dbReference type="Proteomes" id="UP000263642"/>
    </source>
</evidence>
<dbReference type="Proteomes" id="UP000263642">
    <property type="component" value="Unassembled WGS sequence"/>
</dbReference>
<sequence length="65" mass="6981">MLILCAGIPLPASAQPPAATNAPYAQQKIQADQAQQQGDYAKSIALTSQVLQQKPDDHVAYYLRA</sequence>
<feature type="non-terminal residue" evidence="1">
    <location>
        <position position="65"/>
    </location>
</feature>
<name>A0A3D3RBZ9_9PLAN</name>